<keyword evidence="8" id="KW-1185">Reference proteome</keyword>
<comment type="caution">
    <text evidence="7">The sequence shown here is derived from an EMBL/GenBank/DDBJ whole genome shotgun (WGS) entry which is preliminary data.</text>
</comment>
<evidence type="ECO:0000256" key="4">
    <source>
        <dbReference type="ARBA" id="ARBA00022989"/>
    </source>
</evidence>
<evidence type="ECO:0000313" key="8">
    <source>
        <dbReference type="Proteomes" id="UP000221024"/>
    </source>
</evidence>
<dbReference type="FunFam" id="1.20.1260.100:FF:000001">
    <property type="entry name" value="translocator protein 2"/>
    <property type="match status" value="1"/>
</dbReference>
<comment type="similarity">
    <text evidence="2">Belongs to the TspO/BZRP family.</text>
</comment>
<dbReference type="GO" id="GO:0016020">
    <property type="term" value="C:membrane"/>
    <property type="evidence" value="ECO:0007669"/>
    <property type="project" value="UniProtKB-SubCell"/>
</dbReference>
<dbReference type="InterPro" id="IPR038330">
    <property type="entry name" value="TspO/MBR-related_sf"/>
</dbReference>
<proteinExistence type="inferred from homology"/>
<dbReference type="EMBL" id="PDEP01000008">
    <property type="protein sequence ID" value="PEN06480.1"/>
    <property type="molecule type" value="Genomic_DNA"/>
</dbReference>
<keyword evidence="4 6" id="KW-1133">Transmembrane helix</keyword>
<evidence type="ECO:0000256" key="3">
    <source>
        <dbReference type="ARBA" id="ARBA00022692"/>
    </source>
</evidence>
<dbReference type="PANTHER" id="PTHR10057">
    <property type="entry name" value="PERIPHERAL-TYPE BENZODIAZEPINE RECEPTOR"/>
    <property type="match status" value="1"/>
</dbReference>
<feature type="transmembrane region" description="Helical" evidence="6">
    <location>
        <begin position="12"/>
        <end position="36"/>
    </location>
</feature>
<dbReference type="GO" id="GO:0033013">
    <property type="term" value="P:tetrapyrrole metabolic process"/>
    <property type="evidence" value="ECO:0007669"/>
    <property type="project" value="UniProtKB-ARBA"/>
</dbReference>
<evidence type="ECO:0000256" key="5">
    <source>
        <dbReference type="ARBA" id="ARBA00023136"/>
    </source>
</evidence>
<dbReference type="CDD" id="cd15904">
    <property type="entry name" value="TSPO_MBR"/>
    <property type="match status" value="1"/>
</dbReference>
<feature type="transmembrane region" description="Helical" evidence="6">
    <location>
        <begin position="113"/>
        <end position="131"/>
    </location>
</feature>
<dbReference type="Pfam" id="PF03073">
    <property type="entry name" value="TspO_MBR"/>
    <property type="match status" value="1"/>
</dbReference>
<gene>
    <name evidence="7" type="ORF">CRI93_09360</name>
</gene>
<evidence type="ECO:0000313" key="7">
    <source>
        <dbReference type="EMBL" id="PEN06480.1"/>
    </source>
</evidence>
<evidence type="ECO:0000256" key="2">
    <source>
        <dbReference type="ARBA" id="ARBA00007524"/>
    </source>
</evidence>
<dbReference type="Proteomes" id="UP000221024">
    <property type="component" value="Unassembled WGS sequence"/>
</dbReference>
<dbReference type="PIRSF" id="PIRSF005859">
    <property type="entry name" value="PBR"/>
    <property type="match status" value="1"/>
</dbReference>
<keyword evidence="3 6" id="KW-0812">Transmembrane</keyword>
<dbReference type="InterPro" id="IPR004307">
    <property type="entry name" value="TspO_MBR"/>
</dbReference>
<keyword evidence="5 6" id="KW-0472">Membrane</keyword>
<dbReference type="AlphaFoldDB" id="A0A2H3NKE2"/>
<evidence type="ECO:0000256" key="6">
    <source>
        <dbReference type="SAM" id="Phobius"/>
    </source>
</evidence>
<accession>A0A2H3NKE2</accession>
<dbReference type="OrthoDB" id="9795496at2"/>
<feature type="transmembrane region" description="Helical" evidence="6">
    <location>
        <begin position="143"/>
        <end position="165"/>
    </location>
</feature>
<feature type="transmembrane region" description="Helical" evidence="6">
    <location>
        <begin position="56"/>
        <end position="77"/>
    </location>
</feature>
<name>A0A2H3NKE2_9BACT</name>
<dbReference type="PANTHER" id="PTHR10057:SF0">
    <property type="entry name" value="TRANSLOCATOR PROTEIN"/>
    <property type="match status" value="1"/>
</dbReference>
<dbReference type="Gene3D" id="1.20.1260.100">
    <property type="entry name" value="TspO/MBR protein"/>
    <property type="match status" value="1"/>
</dbReference>
<evidence type="ECO:0000256" key="1">
    <source>
        <dbReference type="ARBA" id="ARBA00004141"/>
    </source>
</evidence>
<reference evidence="7 8" key="1">
    <citation type="submission" date="2017-10" db="EMBL/GenBank/DDBJ databases">
        <title>Draft genome of Longimonas halophila.</title>
        <authorList>
            <person name="Goh K.M."/>
            <person name="Shamsir M.S."/>
            <person name="Lim S.W."/>
        </authorList>
    </citation>
    <scope>NUCLEOTIDE SEQUENCE [LARGE SCALE GENOMIC DNA]</scope>
    <source>
        <strain evidence="7 8">KCTC 42399</strain>
    </source>
</reference>
<protein>
    <submittedName>
        <fullName evidence="7">TspO protein</fullName>
    </submittedName>
</protein>
<sequence>MATDTNERSTAWHIALFVGALVLCEGVGALAGYVTQGPVQTWYPTLNKPFFTPPDWLFAPVWITLYAMMAGAWYLVLRRGWSTPGVKGASTAFLVQLVLNGTWSFVFFGMQSIAGGLVVIIALLLAIRWTLKHFYPLSVTAFWLLIPYLFWVMYATLLNGTLWMMN</sequence>
<organism evidence="7 8">
    <name type="scientific">Longimonas halophila</name>
    <dbReference type="NCBI Taxonomy" id="1469170"/>
    <lineage>
        <taxon>Bacteria</taxon>
        <taxon>Pseudomonadati</taxon>
        <taxon>Rhodothermota</taxon>
        <taxon>Rhodothermia</taxon>
        <taxon>Rhodothermales</taxon>
        <taxon>Salisaetaceae</taxon>
        <taxon>Longimonas</taxon>
    </lineage>
</organism>
<comment type="subcellular location">
    <subcellularLocation>
        <location evidence="1">Membrane</location>
        <topology evidence="1">Multi-pass membrane protein</topology>
    </subcellularLocation>
</comment>
<dbReference type="RefSeq" id="WP_098062374.1">
    <property type="nucleotide sequence ID" value="NZ_PDEP01000008.1"/>
</dbReference>